<gene>
    <name evidence="2" type="ORF">SEMRO_347_G122990.1</name>
</gene>
<sequence length="272" mass="31233">MEEEAGISVLYRQEVLGKDVWIKFVDETGTQQFYKGVISKCLSYFPNHDTSKPLEYLHYVHFGDSDDDYYDLTDKEDTGYLRWTEEEPAATTTQPRVVTPEKAKRPAPAEATDNNDTAATTGTTNSNKPNKKIKVKLEFGTTISNIDDPDNNIINQKELENWLRNIHKSRGNPISESNVKRVMQRACDLVNGDGIGYKNWPQTVRIAAGTKVDLNTNFDALMEEGKQYERDYHERDKSNGWLFAHPIKKMTLYRDYVQVKRREKTNPTVLDG</sequence>
<feature type="compositionally biased region" description="Low complexity" evidence="1">
    <location>
        <begin position="106"/>
        <end position="125"/>
    </location>
</feature>
<evidence type="ECO:0000313" key="3">
    <source>
        <dbReference type="Proteomes" id="UP001153069"/>
    </source>
</evidence>
<feature type="region of interest" description="Disordered" evidence="1">
    <location>
        <begin position="84"/>
        <end position="129"/>
    </location>
</feature>
<evidence type="ECO:0000256" key="1">
    <source>
        <dbReference type="SAM" id="MobiDB-lite"/>
    </source>
</evidence>
<keyword evidence="3" id="KW-1185">Reference proteome</keyword>
<accession>A0A9N8DSW7</accession>
<dbReference type="EMBL" id="CAICTM010000346">
    <property type="protein sequence ID" value="CAB9508442.1"/>
    <property type="molecule type" value="Genomic_DNA"/>
</dbReference>
<name>A0A9N8DSW7_9STRA</name>
<evidence type="ECO:0000313" key="2">
    <source>
        <dbReference type="EMBL" id="CAB9508442.1"/>
    </source>
</evidence>
<dbReference type="Proteomes" id="UP001153069">
    <property type="component" value="Unassembled WGS sequence"/>
</dbReference>
<protein>
    <submittedName>
        <fullName evidence="2">Uncharacterized protein</fullName>
    </submittedName>
</protein>
<reference evidence="2" key="1">
    <citation type="submission" date="2020-06" db="EMBL/GenBank/DDBJ databases">
        <authorList>
            <consortium name="Plant Systems Biology data submission"/>
        </authorList>
    </citation>
    <scope>NUCLEOTIDE SEQUENCE</scope>
    <source>
        <strain evidence="2">D6</strain>
    </source>
</reference>
<proteinExistence type="predicted"/>
<dbReference type="AlphaFoldDB" id="A0A9N8DSW7"/>
<comment type="caution">
    <text evidence="2">The sequence shown here is derived from an EMBL/GenBank/DDBJ whole genome shotgun (WGS) entry which is preliminary data.</text>
</comment>
<dbReference type="OrthoDB" id="206433at2759"/>
<organism evidence="2 3">
    <name type="scientific">Seminavis robusta</name>
    <dbReference type="NCBI Taxonomy" id="568900"/>
    <lineage>
        <taxon>Eukaryota</taxon>
        <taxon>Sar</taxon>
        <taxon>Stramenopiles</taxon>
        <taxon>Ochrophyta</taxon>
        <taxon>Bacillariophyta</taxon>
        <taxon>Bacillariophyceae</taxon>
        <taxon>Bacillariophycidae</taxon>
        <taxon>Naviculales</taxon>
        <taxon>Naviculaceae</taxon>
        <taxon>Seminavis</taxon>
    </lineage>
</organism>